<feature type="transmembrane region" description="Helical" evidence="7">
    <location>
        <begin position="326"/>
        <end position="359"/>
    </location>
</feature>
<comment type="subcellular location">
    <subcellularLocation>
        <location evidence="1">Cell membrane</location>
        <topology evidence="1">Multi-pass membrane protein</topology>
    </subcellularLocation>
</comment>
<name>A0A250KU84_9GAMM</name>
<feature type="transmembrane region" description="Helical" evidence="7">
    <location>
        <begin position="20"/>
        <end position="40"/>
    </location>
</feature>
<dbReference type="InterPro" id="IPR051447">
    <property type="entry name" value="Lipoprotein-release_system"/>
</dbReference>
<feature type="transmembrane region" description="Helical" evidence="7">
    <location>
        <begin position="279"/>
        <end position="305"/>
    </location>
</feature>
<evidence type="ECO:0000259" key="9">
    <source>
        <dbReference type="Pfam" id="PF12704"/>
    </source>
</evidence>
<sequence>MPIQLQVALMHLTGRKRQTLVSLTGVILGVAFFLAVSSLMRGSEKDFIKRLIDNSPHITVYDEYRLPRTQPAELRWADGAVRVRNVKPQTETRGIRGYREKLEFVEAMSGIQVAPVLVGSAVLVFAGREESVTLSGVVPARMKTVSTLQEKMIDGSIDALDVNPNGIVIGTGLAQKFSLGLGRNVNVVAASGASRPMKVVGIFRTGNANYDETQTFTLLKRAQVMFDRPNRVNRLIIQLDDPYAAREAAQRIEAFAGYKSVSWIEASEDILSVLIVRNIIMYSVVSAILIVASFGIYNTLSTIVMEKTRDIAILKSIGFHARDVRLIFLLEGTIIGVIGSVFGLLLGAGLMRVLAAIEFRPPGVTEKVHMPIWWGPEQFALATAFALVSCILAAYLPARRAGRVHPVEILRGAA</sequence>
<evidence type="ECO:0000256" key="1">
    <source>
        <dbReference type="ARBA" id="ARBA00004651"/>
    </source>
</evidence>
<proteinExistence type="inferred from homology"/>
<feature type="transmembrane region" description="Helical" evidence="7">
    <location>
        <begin position="379"/>
        <end position="398"/>
    </location>
</feature>
<dbReference type="GO" id="GO:0044874">
    <property type="term" value="P:lipoprotein localization to outer membrane"/>
    <property type="evidence" value="ECO:0007669"/>
    <property type="project" value="TreeGrafter"/>
</dbReference>
<evidence type="ECO:0000313" key="10">
    <source>
        <dbReference type="EMBL" id="BBA35096.1"/>
    </source>
</evidence>
<gene>
    <name evidence="10" type="ORF">sS8_3153</name>
</gene>
<dbReference type="Pfam" id="PF02687">
    <property type="entry name" value="FtsX"/>
    <property type="match status" value="1"/>
</dbReference>
<dbReference type="EMBL" id="AP017928">
    <property type="protein sequence ID" value="BBA35096.1"/>
    <property type="molecule type" value="Genomic_DNA"/>
</dbReference>
<evidence type="ECO:0000256" key="7">
    <source>
        <dbReference type="SAM" id="Phobius"/>
    </source>
</evidence>
<dbReference type="InterPro" id="IPR025857">
    <property type="entry name" value="MacB_PCD"/>
</dbReference>
<keyword evidence="5 7" id="KW-1133">Transmembrane helix</keyword>
<keyword evidence="6 7" id="KW-0472">Membrane</keyword>
<accession>A0A250KU84</accession>
<evidence type="ECO:0000256" key="6">
    <source>
        <dbReference type="ARBA" id="ARBA00023136"/>
    </source>
</evidence>
<feature type="domain" description="MacB-like periplasmic core" evidence="9">
    <location>
        <begin position="19"/>
        <end position="254"/>
    </location>
</feature>
<dbReference type="Proteomes" id="UP000266313">
    <property type="component" value="Chromosome"/>
</dbReference>
<evidence type="ECO:0000256" key="3">
    <source>
        <dbReference type="ARBA" id="ARBA00022475"/>
    </source>
</evidence>
<dbReference type="PANTHER" id="PTHR30489">
    <property type="entry name" value="LIPOPROTEIN-RELEASING SYSTEM TRANSMEMBRANE PROTEIN LOLE"/>
    <property type="match status" value="1"/>
</dbReference>
<evidence type="ECO:0000256" key="5">
    <source>
        <dbReference type="ARBA" id="ARBA00022989"/>
    </source>
</evidence>
<protein>
    <recommendedName>
        <fullName evidence="12">ABC transporter permease</fullName>
    </recommendedName>
</protein>
<keyword evidence="4 7" id="KW-0812">Transmembrane</keyword>
<evidence type="ECO:0000259" key="8">
    <source>
        <dbReference type="Pfam" id="PF02687"/>
    </source>
</evidence>
<comment type="similarity">
    <text evidence="2">Belongs to the ABC-4 integral membrane protein family. LolC/E subfamily.</text>
</comment>
<evidence type="ECO:0000313" key="11">
    <source>
        <dbReference type="Proteomes" id="UP000266313"/>
    </source>
</evidence>
<evidence type="ECO:0000256" key="2">
    <source>
        <dbReference type="ARBA" id="ARBA00005236"/>
    </source>
</evidence>
<feature type="domain" description="ABC3 transporter permease C-terminal" evidence="8">
    <location>
        <begin position="284"/>
        <end position="405"/>
    </location>
</feature>
<dbReference type="PANTHER" id="PTHR30489:SF0">
    <property type="entry name" value="LIPOPROTEIN-RELEASING SYSTEM TRANSMEMBRANE PROTEIN LOLE"/>
    <property type="match status" value="1"/>
</dbReference>
<dbReference type="GO" id="GO:0098797">
    <property type="term" value="C:plasma membrane protein complex"/>
    <property type="evidence" value="ECO:0007669"/>
    <property type="project" value="TreeGrafter"/>
</dbReference>
<keyword evidence="11" id="KW-1185">Reference proteome</keyword>
<organism evidence="10 11">
    <name type="scientific">Methylocaldum marinum</name>
    <dbReference type="NCBI Taxonomy" id="1432792"/>
    <lineage>
        <taxon>Bacteria</taxon>
        <taxon>Pseudomonadati</taxon>
        <taxon>Pseudomonadota</taxon>
        <taxon>Gammaproteobacteria</taxon>
        <taxon>Methylococcales</taxon>
        <taxon>Methylococcaceae</taxon>
        <taxon>Methylocaldum</taxon>
    </lineage>
</organism>
<dbReference type="Pfam" id="PF12704">
    <property type="entry name" value="MacB_PCD"/>
    <property type="match status" value="1"/>
</dbReference>
<keyword evidence="3" id="KW-1003">Cell membrane</keyword>
<dbReference type="KEGG" id="mmai:sS8_3153"/>
<dbReference type="InterPro" id="IPR003838">
    <property type="entry name" value="ABC3_permease_C"/>
</dbReference>
<evidence type="ECO:0000256" key="4">
    <source>
        <dbReference type="ARBA" id="ARBA00022692"/>
    </source>
</evidence>
<evidence type="ECO:0008006" key="12">
    <source>
        <dbReference type="Google" id="ProtNLM"/>
    </source>
</evidence>
<dbReference type="AlphaFoldDB" id="A0A250KU84"/>
<reference evidence="10 11" key="1">
    <citation type="submission" date="2016-12" db="EMBL/GenBank/DDBJ databases">
        <title>Genome sequencing of Methylocaldum marinum.</title>
        <authorList>
            <person name="Takeuchi M."/>
            <person name="Kamagata Y."/>
            <person name="Hiraoka S."/>
            <person name="Oshima K."/>
            <person name="Hattori M."/>
            <person name="Iwasaki W."/>
        </authorList>
    </citation>
    <scope>NUCLEOTIDE SEQUENCE [LARGE SCALE GENOMIC DNA]</scope>
    <source>
        <strain evidence="10 11">S8</strain>
    </source>
</reference>
<dbReference type="OrthoDB" id="9802264at2"/>